<protein>
    <submittedName>
        <fullName evidence="2">Transmembrane and coiled-coil domains 6</fullName>
    </submittedName>
</protein>
<feature type="region of interest" description="Disordered" evidence="1">
    <location>
        <begin position="74"/>
        <end position="105"/>
    </location>
</feature>
<dbReference type="AlphaFoldDB" id="A0A8C9AJY4"/>
<reference evidence="2" key="2">
    <citation type="submission" date="2025-09" db="UniProtKB">
        <authorList>
            <consortium name="Ensembl"/>
        </authorList>
    </citation>
    <scope>IDENTIFICATION</scope>
</reference>
<dbReference type="Proteomes" id="UP000694414">
    <property type="component" value="Unplaced"/>
</dbReference>
<evidence type="ECO:0000313" key="3">
    <source>
        <dbReference type="Proteomes" id="UP000694414"/>
    </source>
</evidence>
<organism evidence="2 3">
    <name type="scientific">Prolemur simus</name>
    <name type="common">Greater bamboo lemur</name>
    <name type="synonym">Hapalemur simus</name>
    <dbReference type="NCBI Taxonomy" id="1328070"/>
    <lineage>
        <taxon>Eukaryota</taxon>
        <taxon>Metazoa</taxon>
        <taxon>Chordata</taxon>
        <taxon>Craniata</taxon>
        <taxon>Vertebrata</taxon>
        <taxon>Euteleostomi</taxon>
        <taxon>Mammalia</taxon>
        <taxon>Eutheria</taxon>
        <taxon>Euarchontoglires</taxon>
        <taxon>Primates</taxon>
        <taxon>Strepsirrhini</taxon>
        <taxon>Lemuriformes</taxon>
        <taxon>Lemuridae</taxon>
        <taxon>Prolemur</taxon>
    </lineage>
</organism>
<reference evidence="2" key="1">
    <citation type="submission" date="2025-08" db="UniProtKB">
        <authorList>
            <consortium name="Ensembl"/>
        </authorList>
    </citation>
    <scope>IDENTIFICATION</scope>
</reference>
<accession>A0A8C9AJY4</accession>
<evidence type="ECO:0000313" key="2">
    <source>
        <dbReference type="Ensembl" id="ENSPSMP00000028549.1"/>
    </source>
</evidence>
<dbReference type="PANTHER" id="PTHR16356">
    <property type="entry name" value="TRANSMEMBRANE AND COILED-COIL DOMAIN-CONTAINING PROTEIN 6 TMCO6"/>
    <property type="match status" value="1"/>
</dbReference>
<dbReference type="Ensembl" id="ENSPSMT00000032973.1">
    <property type="protein sequence ID" value="ENSPSMP00000028549.1"/>
    <property type="gene ID" value="ENSPSMG00000019851.1"/>
</dbReference>
<name>A0A8C9AJY4_PROSS</name>
<dbReference type="PANTHER" id="PTHR16356:SF1">
    <property type="entry name" value="TRANSMEMBRANE AND COILED-COIL DOMAIN-CONTAINING PROTEIN 6"/>
    <property type="match status" value="1"/>
</dbReference>
<keyword evidence="3" id="KW-1185">Reference proteome</keyword>
<sequence>MWSRRLGRLRPVGCGVEELRRRRRERETFLPQHRALRKARREQQLVSKRLLRDDAPEGAGEGCVVAILGEAEVRGPAVPEASPAGDRGKGEREGFGQPSSRLAAP</sequence>
<dbReference type="GeneTree" id="ENSGT00390000008104"/>
<gene>
    <name evidence="2" type="primary">TMCO6</name>
</gene>
<proteinExistence type="predicted"/>
<evidence type="ECO:0000256" key="1">
    <source>
        <dbReference type="SAM" id="MobiDB-lite"/>
    </source>
</evidence>